<organism evidence="8 9">
    <name type="scientific">Gonapodya prolifera (strain JEL478)</name>
    <name type="common">Monoblepharis prolifera</name>
    <dbReference type="NCBI Taxonomy" id="1344416"/>
    <lineage>
        <taxon>Eukaryota</taxon>
        <taxon>Fungi</taxon>
        <taxon>Fungi incertae sedis</taxon>
        <taxon>Chytridiomycota</taxon>
        <taxon>Chytridiomycota incertae sedis</taxon>
        <taxon>Monoblepharidomycetes</taxon>
        <taxon>Monoblepharidales</taxon>
        <taxon>Gonapodyaceae</taxon>
        <taxon>Gonapodya</taxon>
    </lineage>
</organism>
<dbReference type="GO" id="GO:0012505">
    <property type="term" value="C:endomembrane system"/>
    <property type="evidence" value="ECO:0007669"/>
    <property type="project" value="UniProtKB-SubCell"/>
</dbReference>
<dbReference type="EMBL" id="KQ965736">
    <property type="protein sequence ID" value="KXS20040.1"/>
    <property type="molecule type" value="Genomic_DNA"/>
</dbReference>
<proteinExistence type="predicted"/>
<name>A0A139ATI0_GONPJ</name>
<dbReference type="GO" id="GO:0005886">
    <property type="term" value="C:plasma membrane"/>
    <property type="evidence" value="ECO:0007669"/>
    <property type="project" value="TreeGrafter"/>
</dbReference>
<dbReference type="GO" id="GO:0022857">
    <property type="term" value="F:transmembrane transporter activity"/>
    <property type="evidence" value="ECO:0007669"/>
    <property type="project" value="TreeGrafter"/>
</dbReference>
<reference evidence="8 9" key="1">
    <citation type="journal article" date="2015" name="Genome Biol. Evol.">
        <title>Phylogenomic analyses indicate that early fungi evolved digesting cell walls of algal ancestors of land plants.</title>
        <authorList>
            <person name="Chang Y."/>
            <person name="Wang S."/>
            <person name="Sekimoto S."/>
            <person name="Aerts A.L."/>
            <person name="Choi C."/>
            <person name="Clum A."/>
            <person name="LaButti K.M."/>
            <person name="Lindquist E.A."/>
            <person name="Yee Ngan C."/>
            <person name="Ohm R.A."/>
            <person name="Salamov A.A."/>
            <person name="Grigoriev I.V."/>
            <person name="Spatafora J.W."/>
            <person name="Berbee M.L."/>
        </authorList>
    </citation>
    <scope>NUCLEOTIDE SEQUENCE [LARGE SCALE GENOMIC DNA]</scope>
    <source>
        <strain evidence="8 9">JEL478</strain>
    </source>
</reference>
<keyword evidence="3 7" id="KW-0812">Transmembrane</keyword>
<dbReference type="AlphaFoldDB" id="A0A139ATI0"/>
<keyword evidence="4 7" id="KW-1133">Transmembrane helix</keyword>
<keyword evidence="2" id="KW-0813">Transport</keyword>
<gene>
    <name evidence="8" type="ORF">M427DRAFT_28387</name>
</gene>
<feature type="region of interest" description="Disordered" evidence="6">
    <location>
        <begin position="266"/>
        <end position="287"/>
    </location>
</feature>
<comment type="subcellular location">
    <subcellularLocation>
        <location evidence="1">Endomembrane system</location>
        <topology evidence="1">Multi-pass membrane protein</topology>
    </subcellularLocation>
</comment>
<sequence length="600" mass="64068">MGLFYLWDTDAAIVLEVIPQILAGAGVGLVINSAQMIAQTSAPHKLNGPATTIASFIRLLGGAIGVAAFQIVFSNVLKSKLPGYFTSVGTEFGLKSEQIGLYNSYLNTCYSSQRADISHIPADAVVALNGAYIHATVDGLRVSFISGTAVVAVVPSLTLSRKTDPMPHKRAHTPDLHTPSAPRVPDAFPSGATAPRDLPELTPGDDKYPQITWTREEDGHLERLLLDAPSLCNKLALAPFNLAARPLPLGLATILAGVAPQQWSGNAPLVQSQDPAQPPRTPPPALPRRAWIHSPKSTYHRLLALARVLRARLAREEATKKRKAELEKQMGYPVNVHARGAKGGGSVAAGVGAVGGQRGVDDLEVRSRVEEEERKTWFEGSGRRCATLLSYASAMHTSTGCSGSAISAPVSQLDDADTFLAPPRRPNPPVPWGVREKALMSYGSSDGSDGEGQEDQEVPGGCEERIDVDDVADLGLTPKSLSLVDLPKTSPTPSKSMDHPLLHPVPRRPALFVHTEAQADHVPMSLPTSYMVLTPGGDEGFPRWERVVEPAVKGARLVEWEDVKVSEVVWSGGSARAGGGDAEVDEADEMEEAGGWFMRV</sequence>
<keyword evidence="5 7" id="KW-0472">Membrane</keyword>
<evidence type="ECO:0000313" key="9">
    <source>
        <dbReference type="Proteomes" id="UP000070544"/>
    </source>
</evidence>
<evidence type="ECO:0000256" key="2">
    <source>
        <dbReference type="ARBA" id="ARBA00022448"/>
    </source>
</evidence>
<accession>A0A139ATI0</accession>
<feature type="transmembrane region" description="Helical" evidence="7">
    <location>
        <begin position="52"/>
        <end position="73"/>
    </location>
</feature>
<feature type="compositionally biased region" description="Basic and acidic residues" evidence="6">
    <location>
        <begin position="163"/>
        <end position="175"/>
    </location>
</feature>
<evidence type="ECO:0000256" key="4">
    <source>
        <dbReference type="ARBA" id="ARBA00022989"/>
    </source>
</evidence>
<dbReference type="PANTHER" id="PTHR23501:SF191">
    <property type="entry name" value="VACUOLAR BASIC AMINO ACID TRANSPORTER 4"/>
    <property type="match status" value="1"/>
</dbReference>
<feature type="region of interest" description="Disordered" evidence="6">
    <location>
        <begin position="440"/>
        <end position="459"/>
    </location>
</feature>
<feature type="region of interest" description="Disordered" evidence="6">
    <location>
        <begin position="482"/>
        <end position="501"/>
    </location>
</feature>
<dbReference type="Proteomes" id="UP000070544">
    <property type="component" value="Unassembled WGS sequence"/>
</dbReference>
<evidence type="ECO:0000256" key="6">
    <source>
        <dbReference type="SAM" id="MobiDB-lite"/>
    </source>
</evidence>
<feature type="compositionally biased region" description="Pro residues" evidence="6">
    <location>
        <begin position="276"/>
        <end position="286"/>
    </location>
</feature>
<feature type="region of interest" description="Disordered" evidence="6">
    <location>
        <begin position="163"/>
        <end position="210"/>
    </location>
</feature>
<dbReference type="PANTHER" id="PTHR23501">
    <property type="entry name" value="MAJOR FACILITATOR SUPERFAMILY"/>
    <property type="match status" value="1"/>
</dbReference>
<evidence type="ECO:0000313" key="8">
    <source>
        <dbReference type="EMBL" id="KXS20040.1"/>
    </source>
</evidence>
<dbReference type="OrthoDB" id="4161376at2759"/>
<protein>
    <submittedName>
        <fullName evidence="8">Uncharacterized protein</fullName>
    </submittedName>
</protein>
<evidence type="ECO:0000256" key="7">
    <source>
        <dbReference type="SAM" id="Phobius"/>
    </source>
</evidence>
<feature type="compositionally biased region" description="Acidic residues" evidence="6">
    <location>
        <begin position="448"/>
        <end position="457"/>
    </location>
</feature>
<keyword evidence="9" id="KW-1185">Reference proteome</keyword>
<evidence type="ECO:0000256" key="1">
    <source>
        <dbReference type="ARBA" id="ARBA00004127"/>
    </source>
</evidence>
<evidence type="ECO:0000256" key="3">
    <source>
        <dbReference type="ARBA" id="ARBA00022692"/>
    </source>
</evidence>
<evidence type="ECO:0000256" key="5">
    <source>
        <dbReference type="ARBA" id="ARBA00023136"/>
    </source>
</evidence>
<feature type="transmembrane region" description="Helical" evidence="7">
    <location>
        <begin position="12"/>
        <end position="31"/>
    </location>
</feature>